<accession>A0A8I3AC42</accession>
<sequence length="69" mass="8005">MATTHFDRIYHDLQKLRVCTIIHEHLFVDSWPLLELRLAGSGMAWKGEENEAVSAIPADEIKLAQRLRY</sequence>
<gene>
    <name evidence="1" type="ORF">JVT61DRAFT_1188</name>
</gene>
<dbReference type="Proteomes" id="UP000683000">
    <property type="component" value="Unassembled WGS sequence"/>
</dbReference>
<evidence type="ECO:0000313" key="2">
    <source>
        <dbReference type="Proteomes" id="UP000683000"/>
    </source>
</evidence>
<protein>
    <submittedName>
        <fullName evidence="1">Uncharacterized protein</fullName>
    </submittedName>
</protein>
<proteinExistence type="predicted"/>
<organism evidence="1 2">
    <name type="scientific">Boletus reticuloceps</name>
    <dbReference type="NCBI Taxonomy" id="495285"/>
    <lineage>
        <taxon>Eukaryota</taxon>
        <taxon>Fungi</taxon>
        <taxon>Dikarya</taxon>
        <taxon>Basidiomycota</taxon>
        <taxon>Agaricomycotina</taxon>
        <taxon>Agaricomycetes</taxon>
        <taxon>Agaricomycetidae</taxon>
        <taxon>Boletales</taxon>
        <taxon>Boletineae</taxon>
        <taxon>Boletaceae</taxon>
        <taxon>Boletoideae</taxon>
        <taxon>Boletus</taxon>
    </lineage>
</organism>
<keyword evidence="2" id="KW-1185">Reference proteome</keyword>
<comment type="caution">
    <text evidence="1">The sequence shown here is derived from an EMBL/GenBank/DDBJ whole genome shotgun (WGS) entry which is preliminary data.</text>
</comment>
<dbReference type="EMBL" id="JAGFBS010000010">
    <property type="protein sequence ID" value="KAG6377136.1"/>
    <property type="molecule type" value="Genomic_DNA"/>
</dbReference>
<name>A0A8I3AC42_9AGAM</name>
<evidence type="ECO:0000313" key="1">
    <source>
        <dbReference type="EMBL" id="KAG6377136.1"/>
    </source>
</evidence>
<dbReference type="AlphaFoldDB" id="A0A8I3AC42"/>
<reference evidence="1" key="1">
    <citation type="submission" date="2021-03" db="EMBL/GenBank/DDBJ databases">
        <title>Evolutionary innovations through gain and loss of genes in the ectomycorrhizal Boletales.</title>
        <authorList>
            <person name="Wu G."/>
            <person name="Miyauchi S."/>
            <person name="Morin E."/>
            <person name="Yang Z.-L."/>
            <person name="Xu J."/>
            <person name="Martin F.M."/>
        </authorList>
    </citation>
    <scope>NUCLEOTIDE SEQUENCE</scope>
    <source>
        <strain evidence="1">BR01</strain>
    </source>
</reference>
<dbReference type="OrthoDB" id="498543at2759"/>